<reference evidence="2 3" key="1">
    <citation type="submission" date="2018-03" db="EMBL/GenBank/DDBJ databases">
        <title>Genomic Encyclopedia of Archaeal and Bacterial Type Strains, Phase II (KMG-II): from individual species to whole genera.</title>
        <authorList>
            <person name="Goeker M."/>
        </authorList>
    </citation>
    <scope>NUCLEOTIDE SEQUENCE [LARGE SCALE GENOMIC DNA]</scope>
    <source>
        <strain evidence="2 3">DSM 43146</strain>
    </source>
</reference>
<name>A0A2T0KIM9_9ACTN</name>
<dbReference type="Pfam" id="PF12770">
    <property type="entry name" value="CHAT"/>
    <property type="match status" value="1"/>
</dbReference>
<dbReference type="AlphaFoldDB" id="A0A2T0KIM9"/>
<dbReference type="EMBL" id="PVMZ01000003">
    <property type="protein sequence ID" value="PRX23379.1"/>
    <property type="molecule type" value="Genomic_DNA"/>
</dbReference>
<dbReference type="Proteomes" id="UP000239415">
    <property type="component" value="Unassembled WGS sequence"/>
</dbReference>
<protein>
    <submittedName>
        <fullName evidence="2">CHAT domain-containing protein</fullName>
    </submittedName>
</protein>
<dbReference type="InterPro" id="IPR024983">
    <property type="entry name" value="CHAT_dom"/>
</dbReference>
<evidence type="ECO:0000313" key="3">
    <source>
        <dbReference type="Proteomes" id="UP000239415"/>
    </source>
</evidence>
<keyword evidence="3" id="KW-1185">Reference proteome</keyword>
<gene>
    <name evidence="2" type="ORF">CLV67_103126</name>
</gene>
<feature type="domain" description="CHAT" evidence="1">
    <location>
        <begin position="482"/>
        <end position="723"/>
    </location>
</feature>
<evidence type="ECO:0000259" key="1">
    <source>
        <dbReference type="Pfam" id="PF12770"/>
    </source>
</evidence>
<organism evidence="2 3">
    <name type="scientific">Actinoplanes italicus</name>
    <dbReference type="NCBI Taxonomy" id="113567"/>
    <lineage>
        <taxon>Bacteria</taxon>
        <taxon>Bacillati</taxon>
        <taxon>Actinomycetota</taxon>
        <taxon>Actinomycetes</taxon>
        <taxon>Micromonosporales</taxon>
        <taxon>Micromonosporaceae</taxon>
        <taxon>Actinoplanes</taxon>
    </lineage>
</organism>
<sequence>MGVVNASKAREKPVYRDESALFSAALGMHLDSASATDDLSIKIDSLGAACVIALFSRLTEIDLEWSTESDSTARFGPALLRELADVRETRAGEEIDGDVYTAVIARRRAIREIRCDGDLTTAADEADRDDREFAGVGADHHRAEYQVELMFALLLDGRAGDARERLAGSGFWKAAKDYRYPSEHRFHYADGLGAWADGDLTTAAGLLERAHRHLRRTGGGSAAYDIEDLVVSLARADLLASFGDRSVSVVNEVVDRLEDALRLTERIRQRWGVVSRSRSPLSVAFRRIYGDIARVAAVLTGRQAAEIGLRAVLSAKQTGFAGLMRAGRTHVPGRRLRNLIEQAVAAENEAVKPSLGGEDLRDTDGHLAGLRQQIVEVVSPMLADLVLPVPPNVARVIDAVGDRYAIDYVALPDSLDGATMWFRTLIEPSGAISFDSLVVGSDLGAFIGAVSRPGTRLAEFFLGDPDWRGLAAVLLPATLVNRLTAAPEQPSAELVVSAHSALSLMPWAALELDDGIRLVHRAVLMQTPVLTALSGNVAGAVTGPAVVQLVARSAGGVDVGRERRSWRLAAAVDGQVPLSRCSIGDDAPPVELTGTFAAALSETGWGFAHVAAHGQGSGLDQSLDLPGGRVSAGQALTLPWPASVLMASCDVGRLMNIDDGEPINFVMALLAGGSDSVVACIDEVDDQFTGAIAEHVVKQIRDGTVPLRVALRDAVEAFSGGPEQAWSLITAYGR</sequence>
<comment type="caution">
    <text evidence="2">The sequence shown here is derived from an EMBL/GenBank/DDBJ whole genome shotgun (WGS) entry which is preliminary data.</text>
</comment>
<evidence type="ECO:0000313" key="2">
    <source>
        <dbReference type="EMBL" id="PRX23379.1"/>
    </source>
</evidence>
<proteinExistence type="predicted"/>
<accession>A0A2T0KIM9</accession>